<name>A0A926DV83_9FIRM</name>
<keyword evidence="1" id="KW-1133">Transmembrane helix</keyword>
<comment type="caution">
    <text evidence="3">The sequence shown here is derived from an EMBL/GenBank/DDBJ whole genome shotgun (WGS) entry which is preliminary data.</text>
</comment>
<keyword evidence="4" id="KW-1185">Reference proteome</keyword>
<proteinExistence type="predicted"/>
<feature type="chain" id="PRO_5038340912" evidence="2">
    <location>
        <begin position="23"/>
        <end position="258"/>
    </location>
</feature>
<keyword evidence="1" id="KW-0472">Membrane</keyword>
<evidence type="ECO:0000313" key="4">
    <source>
        <dbReference type="Proteomes" id="UP000657006"/>
    </source>
</evidence>
<dbReference type="AlphaFoldDB" id="A0A926DV83"/>
<feature type="transmembrane region" description="Helical" evidence="1">
    <location>
        <begin position="124"/>
        <end position="142"/>
    </location>
</feature>
<organism evidence="3 4">
    <name type="scientific">Bianquea renquensis</name>
    <dbReference type="NCBI Taxonomy" id="2763661"/>
    <lineage>
        <taxon>Bacteria</taxon>
        <taxon>Bacillati</taxon>
        <taxon>Bacillota</taxon>
        <taxon>Clostridia</taxon>
        <taxon>Eubacteriales</taxon>
        <taxon>Bianqueaceae</taxon>
        <taxon>Bianquea</taxon>
    </lineage>
</organism>
<accession>A0A926DV83</accession>
<gene>
    <name evidence="3" type="ORF">H8730_13355</name>
</gene>
<reference evidence="3" key="1">
    <citation type="submission" date="2020-08" db="EMBL/GenBank/DDBJ databases">
        <title>Genome public.</title>
        <authorList>
            <person name="Liu C."/>
            <person name="Sun Q."/>
        </authorList>
    </citation>
    <scope>NUCLEOTIDE SEQUENCE</scope>
    <source>
        <strain evidence="3">NSJ-32</strain>
    </source>
</reference>
<sequence>MKKNRSWAILVLLVLFTASAAAAMVYGRIGYRFAADGSAVLLFLAIAEGLLDKRQDALADLSPWQRWYLLLMAVSAILLIGVMGVVPVDSIWILYRLLLLLLLFQMGIAAYGEALVHQRAGAGRWIYALFLLLVLSFQFKAYRDLDRFQYLEPIAQARQIPYLQAEAAASVFGAMMFWMAQQILFLQTKKAEPDGRVQLWRRAYRAGMFVQPVMVVLAFLEAAMRTKAVGWAIFIAVDACFCLWLDQKAGPRVQQIRQ</sequence>
<protein>
    <submittedName>
        <fullName evidence="3">Uncharacterized protein</fullName>
    </submittedName>
</protein>
<dbReference type="RefSeq" id="WP_177716698.1">
    <property type="nucleotide sequence ID" value="NZ_JACRSQ010000024.1"/>
</dbReference>
<keyword evidence="1" id="KW-0812">Transmembrane</keyword>
<evidence type="ECO:0000313" key="3">
    <source>
        <dbReference type="EMBL" id="MBC8544528.1"/>
    </source>
</evidence>
<feature type="signal peptide" evidence="2">
    <location>
        <begin position="1"/>
        <end position="22"/>
    </location>
</feature>
<evidence type="ECO:0000256" key="2">
    <source>
        <dbReference type="SAM" id="SignalP"/>
    </source>
</evidence>
<feature type="transmembrane region" description="Helical" evidence="1">
    <location>
        <begin position="92"/>
        <end position="112"/>
    </location>
</feature>
<keyword evidence="2" id="KW-0732">Signal</keyword>
<feature type="transmembrane region" description="Helical" evidence="1">
    <location>
        <begin position="203"/>
        <end position="222"/>
    </location>
</feature>
<feature type="transmembrane region" description="Helical" evidence="1">
    <location>
        <begin position="228"/>
        <end position="245"/>
    </location>
</feature>
<feature type="transmembrane region" description="Helical" evidence="1">
    <location>
        <begin position="67"/>
        <end position="86"/>
    </location>
</feature>
<dbReference type="EMBL" id="JACRSQ010000024">
    <property type="protein sequence ID" value="MBC8544528.1"/>
    <property type="molecule type" value="Genomic_DNA"/>
</dbReference>
<dbReference type="Proteomes" id="UP000657006">
    <property type="component" value="Unassembled WGS sequence"/>
</dbReference>
<evidence type="ECO:0000256" key="1">
    <source>
        <dbReference type="SAM" id="Phobius"/>
    </source>
</evidence>